<reference evidence="2 3" key="1">
    <citation type="submission" date="2019-12" db="EMBL/GenBank/DDBJ databases">
        <authorList>
            <person name="Jiao W.-B."/>
            <person name="Schneeberger K."/>
        </authorList>
    </citation>
    <scope>NUCLEOTIDE SEQUENCE [LARGE SCALE GENOMIC DNA]</scope>
    <source>
        <strain evidence="3">cv. C24</strain>
    </source>
</reference>
<dbReference type="InterPro" id="IPR006462">
    <property type="entry name" value="MS5"/>
</dbReference>
<accession>A0A5S9V710</accession>
<evidence type="ECO:0000256" key="1">
    <source>
        <dbReference type="SAM" id="MobiDB-lite"/>
    </source>
</evidence>
<gene>
    <name evidence="2" type="ORF">C24_LOCUS2006</name>
</gene>
<protein>
    <submittedName>
        <fullName evidence="2">Uncharacterized protein</fullName>
    </submittedName>
</protein>
<dbReference type="EMBL" id="CACSHJ010000087">
    <property type="protein sequence ID" value="CAA0222281.1"/>
    <property type="molecule type" value="Genomic_DNA"/>
</dbReference>
<evidence type="ECO:0000313" key="2">
    <source>
        <dbReference type="EMBL" id="CAA0222281.1"/>
    </source>
</evidence>
<feature type="region of interest" description="Disordered" evidence="1">
    <location>
        <begin position="1"/>
        <end position="86"/>
    </location>
</feature>
<name>A0A5S9V710_ARATH</name>
<dbReference type="OrthoDB" id="10274445at2759"/>
<dbReference type="AlphaFoldDB" id="A0A5S9V710"/>
<dbReference type="Proteomes" id="UP000434276">
    <property type="component" value="Unassembled WGS sequence"/>
</dbReference>
<dbReference type="ExpressionAtlas" id="A0A5S9V710">
    <property type="expression patterns" value="baseline and differential"/>
</dbReference>
<organism evidence="2 3">
    <name type="scientific">Arabidopsis thaliana</name>
    <name type="common">Mouse-ear cress</name>
    <dbReference type="NCBI Taxonomy" id="3702"/>
    <lineage>
        <taxon>Eukaryota</taxon>
        <taxon>Viridiplantae</taxon>
        <taxon>Streptophyta</taxon>
        <taxon>Embryophyta</taxon>
        <taxon>Tracheophyta</taxon>
        <taxon>Spermatophyta</taxon>
        <taxon>Magnoliopsida</taxon>
        <taxon>eudicotyledons</taxon>
        <taxon>Gunneridae</taxon>
        <taxon>Pentapetalae</taxon>
        <taxon>rosids</taxon>
        <taxon>malvids</taxon>
        <taxon>Brassicales</taxon>
        <taxon>Brassicaceae</taxon>
        <taxon>Camelineae</taxon>
        <taxon>Arabidopsis</taxon>
    </lineage>
</organism>
<evidence type="ECO:0000313" key="3">
    <source>
        <dbReference type="Proteomes" id="UP000434276"/>
    </source>
</evidence>
<proteinExistence type="predicted"/>
<sequence>MFLGEGSYSRTVSSRKGFVVFPDPPYPYERGRVRGFYSEGYPDDNFVTPEEEYEPSLPSSESPTDSCHDDLESPDSPKYQPPAPGERPECEIYKDLCSDPQTVDWAAPPLKIRDGRHQELFLLYAEITLFSHRASIKLVEWAKPLELIYVIVQTWEPKLTMKAKAANANFYVTFSNRHGFPYHAVIRRTTTRIPNQMSLEFKMLMRSK</sequence>
<dbReference type="Pfam" id="PF04776">
    <property type="entry name" value="protein_MS5"/>
    <property type="match status" value="1"/>
</dbReference>